<gene>
    <name evidence="1" type="ORF">Bca52824_064443</name>
</gene>
<reference evidence="1 2" key="1">
    <citation type="submission" date="2020-02" db="EMBL/GenBank/DDBJ databases">
        <authorList>
            <person name="Ma Q."/>
            <person name="Huang Y."/>
            <person name="Song X."/>
            <person name="Pei D."/>
        </authorList>
    </citation>
    <scope>NUCLEOTIDE SEQUENCE [LARGE SCALE GENOMIC DNA]</scope>
    <source>
        <strain evidence="1">Sxm20200214</strain>
        <tissue evidence="1">Leaf</tissue>
    </source>
</reference>
<dbReference type="AlphaFoldDB" id="A0A8X7QHI0"/>
<evidence type="ECO:0000313" key="1">
    <source>
        <dbReference type="EMBL" id="KAG2269888.1"/>
    </source>
</evidence>
<dbReference type="EMBL" id="JAAMPC010000013">
    <property type="protein sequence ID" value="KAG2269888.1"/>
    <property type="molecule type" value="Genomic_DNA"/>
</dbReference>
<dbReference type="Proteomes" id="UP000886595">
    <property type="component" value="Unassembled WGS sequence"/>
</dbReference>
<sequence>MADHCMVIPGKWTSVVCLWNFVIDTKKMQGLFWFVLGCLCLNDKTIAPLTMPSTILFVCLVKIIHIGRKT</sequence>
<comment type="caution">
    <text evidence="1">The sequence shown here is derived from an EMBL/GenBank/DDBJ whole genome shotgun (WGS) entry which is preliminary data.</text>
</comment>
<evidence type="ECO:0000313" key="2">
    <source>
        <dbReference type="Proteomes" id="UP000886595"/>
    </source>
</evidence>
<proteinExistence type="predicted"/>
<protein>
    <submittedName>
        <fullName evidence="1">Uncharacterized protein</fullName>
    </submittedName>
</protein>
<name>A0A8X7QHI0_BRACI</name>
<organism evidence="1 2">
    <name type="scientific">Brassica carinata</name>
    <name type="common">Ethiopian mustard</name>
    <name type="synonym">Abyssinian cabbage</name>
    <dbReference type="NCBI Taxonomy" id="52824"/>
    <lineage>
        <taxon>Eukaryota</taxon>
        <taxon>Viridiplantae</taxon>
        <taxon>Streptophyta</taxon>
        <taxon>Embryophyta</taxon>
        <taxon>Tracheophyta</taxon>
        <taxon>Spermatophyta</taxon>
        <taxon>Magnoliopsida</taxon>
        <taxon>eudicotyledons</taxon>
        <taxon>Gunneridae</taxon>
        <taxon>Pentapetalae</taxon>
        <taxon>rosids</taxon>
        <taxon>malvids</taxon>
        <taxon>Brassicales</taxon>
        <taxon>Brassicaceae</taxon>
        <taxon>Brassiceae</taxon>
        <taxon>Brassica</taxon>
    </lineage>
</organism>
<accession>A0A8X7QHI0</accession>
<keyword evidence="2" id="KW-1185">Reference proteome</keyword>